<dbReference type="Pfam" id="PF00392">
    <property type="entry name" value="GntR"/>
    <property type="match status" value="1"/>
</dbReference>
<sequence length="237" mass="26260">MRLPLEKIPSRTDFVDTVYRVLLDAITDGSIGPGQRITQEEIADQLHVSRSPVLQALLLLKKDGFIEDAPGRGVQVAQLKPEWVGHLYQVRGALDALAVRLAAEARWQLDPELIEAGRRAVRKQDLKAIIDTDLAFHSAIYAASGNPLIAQSADHYWVHLRRVMGAVHRVSPHRDTIWDEHAAIAQAIGQGDAARAVQLSDRHIELARSNLLAKLDELFAQSPEPEARTRPGLSPLR</sequence>
<dbReference type="SMART" id="SM00895">
    <property type="entry name" value="FCD"/>
    <property type="match status" value="1"/>
</dbReference>
<dbReference type="SUPFAM" id="SSF46785">
    <property type="entry name" value="Winged helix' DNA-binding domain"/>
    <property type="match status" value="1"/>
</dbReference>
<dbReference type="PANTHER" id="PTHR43537:SF45">
    <property type="entry name" value="GNTR FAMILY REGULATORY PROTEIN"/>
    <property type="match status" value="1"/>
</dbReference>
<evidence type="ECO:0000256" key="2">
    <source>
        <dbReference type="ARBA" id="ARBA00023125"/>
    </source>
</evidence>
<evidence type="ECO:0000256" key="3">
    <source>
        <dbReference type="ARBA" id="ARBA00023163"/>
    </source>
</evidence>
<proteinExistence type="predicted"/>
<dbReference type="Gene3D" id="1.20.120.530">
    <property type="entry name" value="GntR ligand-binding domain-like"/>
    <property type="match status" value="1"/>
</dbReference>
<organism evidence="5 6">
    <name type="scientific">Achromobacter pulmonis</name>
    <dbReference type="NCBI Taxonomy" id="1389932"/>
    <lineage>
        <taxon>Bacteria</taxon>
        <taxon>Pseudomonadati</taxon>
        <taxon>Pseudomonadota</taxon>
        <taxon>Betaproteobacteria</taxon>
        <taxon>Burkholderiales</taxon>
        <taxon>Alcaligenaceae</taxon>
        <taxon>Achromobacter</taxon>
    </lineage>
</organism>
<dbReference type="Pfam" id="PF07729">
    <property type="entry name" value="FCD"/>
    <property type="match status" value="1"/>
</dbReference>
<name>A0A2N8KHE0_9BURK</name>
<gene>
    <name evidence="5" type="ORF">C1I89_17855</name>
</gene>
<keyword evidence="1" id="KW-0805">Transcription regulation</keyword>
<dbReference type="Gene3D" id="1.10.10.10">
    <property type="entry name" value="Winged helix-like DNA-binding domain superfamily/Winged helix DNA-binding domain"/>
    <property type="match status" value="1"/>
</dbReference>
<keyword evidence="3" id="KW-0804">Transcription</keyword>
<dbReference type="EMBL" id="POQS01000004">
    <property type="protein sequence ID" value="PND32863.1"/>
    <property type="molecule type" value="Genomic_DNA"/>
</dbReference>
<dbReference type="InterPro" id="IPR011711">
    <property type="entry name" value="GntR_C"/>
</dbReference>
<feature type="domain" description="HTH gntR-type" evidence="4">
    <location>
        <begin position="12"/>
        <end position="79"/>
    </location>
</feature>
<dbReference type="GO" id="GO:0003700">
    <property type="term" value="F:DNA-binding transcription factor activity"/>
    <property type="evidence" value="ECO:0007669"/>
    <property type="project" value="InterPro"/>
</dbReference>
<keyword evidence="2" id="KW-0238">DNA-binding</keyword>
<protein>
    <submittedName>
        <fullName evidence="5">GntR family transcriptional regulator</fullName>
    </submittedName>
</protein>
<comment type="caution">
    <text evidence="5">The sequence shown here is derived from an EMBL/GenBank/DDBJ whole genome shotgun (WGS) entry which is preliminary data.</text>
</comment>
<dbReference type="GO" id="GO:0003677">
    <property type="term" value="F:DNA binding"/>
    <property type="evidence" value="ECO:0007669"/>
    <property type="project" value="UniProtKB-KW"/>
</dbReference>
<evidence type="ECO:0000313" key="6">
    <source>
        <dbReference type="Proteomes" id="UP000235994"/>
    </source>
</evidence>
<evidence type="ECO:0000256" key="1">
    <source>
        <dbReference type="ARBA" id="ARBA00023015"/>
    </source>
</evidence>
<accession>A0A2N8KHE0</accession>
<evidence type="ECO:0000313" key="5">
    <source>
        <dbReference type="EMBL" id="PND32863.1"/>
    </source>
</evidence>
<dbReference type="RefSeq" id="WP_102773976.1">
    <property type="nucleotide sequence ID" value="NZ_POQS01000004.1"/>
</dbReference>
<dbReference type="PROSITE" id="PS50949">
    <property type="entry name" value="HTH_GNTR"/>
    <property type="match status" value="1"/>
</dbReference>
<dbReference type="Proteomes" id="UP000235994">
    <property type="component" value="Unassembled WGS sequence"/>
</dbReference>
<dbReference type="InterPro" id="IPR008920">
    <property type="entry name" value="TF_FadR/GntR_C"/>
</dbReference>
<dbReference type="InterPro" id="IPR000524">
    <property type="entry name" value="Tscrpt_reg_HTH_GntR"/>
</dbReference>
<dbReference type="PANTHER" id="PTHR43537">
    <property type="entry name" value="TRANSCRIPTIONAL REGULATOR, GNTR FAMILY"/>
    <property type="match status" value="1"/>
</dbReference>
<dbReference type="InterPro" id="IPR036390">
    <property type="entry name" value="WH_DNA-bd_sf"/>
</dbReference>
<dbReference type="AlphaFoldDB" id="A0A2N8KHE0"/>
<dbReference type="SUPFAM" id="SSF48008">
    <property type="entry name" value="GntR ligand-binding domain-like"/>
    <property type="match status" value="1"/>
</dbReference>
<keyword evidence="6" id="KW-1185">Reference proteome</keyword>
<dbReference type="InterPro" id="IPR036388">
    <property type="entry name" value="WH-like_DNA-bd_sf"/>
</dbReference>
<reference evidence="5 6" key="1">
    <citation type="submission" date="2018-01" db="EMBL/GenBank/DDBJ databases">
        <title>The draft genome of an aniline degradation strain ANB-1.</title>
        <authorList>
            <person name="Zhang L."/>
            <person name="Jiang J."/>
        </authorList>
    </citation>
    <scope>NUCLEOTIDE SEQUENCE [LARGE SCALE GENOMIC DNA]</scope>
    <source>
        <strain evidence="5 6">ANB-1</strain>
    </source>
</reference>
<dbReference type="SMART" id="SM00345">
    <property type="entry name" value="HTH_GNTR"/>
    <property type="match status" value="1"/>
</dbReference>
<evidence type="ECO:0000259" key="4">
    <source>
        <dbReference type="PROSITE" id="PS50949"/>
    </source>
</evidence>